<evidence type="ECO:0000256" key="1">
    <source>
        <dbReference type="SAM" id="MobiDB-lite"/>
    </source>
</evidence>
<name>S7ZSG8_PENO1</name>
<feature type="compositionally biased region" description="Polar residues" evidence="1">
    <location>
        <begin position="77"/>
        <end position="87"/>
    </location>
</feature>
<reference evidence="2 3" key="1">
    <citation type="journal article" date="2013" name="PLoS ONE">
        <title>Genomic and secretomic analyses reveal unique features of the lignocellulolytic enzyme system of Penicillium decumbens.</title>
        <authorList>
            <person name="Liu G."/>
            <person name="Zhang L."/>
            <person name="Wei X."/>
            <person name="Zou G."/>
            <person name="Qin Y."/>
            <person name="Ma L."/>
            <person name="Li J."/>
            <person name="Zheng H."/>
            <person name="Wang S."/>
            <person name="Wang C."/>
            <person name="Xun L."/>
            <person name="Zhao G.-P."/>
            <person name="Zhou Z."/>
            <person name="Qu Y."/>
        </authorList>
    </citation>
    <scope>NUCLEOTIDE SEQUENCE [LARGE SCALE GENOMIC DNA]</scope>
    <source>
        <strain evidence="3">114-2 / CGMCC 5302</strain>
    </source>
</reference>
<sequence length="93" mass="10375">MSSLRIKYAELPQYSYQSFDSQYRTIDRDDGYKYAYYPMVSGNNDLTEENAQDNDEPSATEPTNERGETAEAKPEESSTPQDDSATAATPAGM</sequence>
<gene>
    <name evidence="2" type="ORF">PDE_08291</name>
</gene>
<feature type="compositionally biased region" description="Basic and acidic residues" evidence="1">
    <location>
        <begin position="63"/>
        <end position="76"/>
    </location>
</feature>
<dbReference type="OrthoDB" id="4227594at2759"/>
<organism evidence="2 3">
    <name type="scientific">Penicillium oxalicum (strain 114-2 / CGMCC 5302)</name>
    <name type="common">Penicillium decumbens</name>
    <dbReference type="NCBI Taxonomy" id="933388"/>
    <lineage>
        <taxon>Eukaryota</taxon>
        <taxon>Fungi</taxon>
        <taxon>Dikarya</taxon>
        <taxon>Ascomycota</taxon>
        <taxon>Pezizomycotina</taxon>
        <taxon>Eurotiomycetes</taxon>
        <taxon>Eurotiomycetidae</taxon>
        <taxon>Eurotiales</taxon>
        <taxon>Aspergillaceae</taxon>
        <taxon>Penicillium</taxon>
    </lineage>
</organism>
<keyword evidence="3" id="KW-1185">Reference proteome</keyword>
<dbReference type="PhylomeDB" id="S7ZSG8"/>
<dbReference type="HOGENOM" id="CLU_2400378_0_0_1"/>
<evidence type="ECO:0000313" key="2">
    <source>
        <dbReference type="EMBL" id="EPS33329.1"/>
    </source>
</evidence>
<protein>
    <submittedName>
        <fullName evidence="2">Uncharacterized protein</fullName>
    </submittedName>
</protein>
<dbReference type="Proteomes" id="UP000019376">
    <property type="component" value="Unassembled WGS sequence"/>
</dbReference>
<dbReference type="EMBL" id="KB644415">
    <property type="protein sequence ID" value="EPS33329.1"/>
    <property type="molecule type" value="Genomic_DNA"/>
</dbReference>
<proteinExistence type="predicted"/>
<feature type="region of interest" description="Disordered" evidence="1">
    <location>
        <begin position="42"/>
        <end position="93"/>
    </location>
</feature>
<accession>S7ZSG8</accession>
<dbReference type="AlphaFoldDB" id="S7ZSG8"/>
<feature type="compositionally biased region" description="Acidic residues" evidence="1">
    <location>
        <begin position="46"/>
        <end position="58"/>
    </location>
</feature>
<evidence type="ECO:0000313" key="3">
    <source>
        <dbReference type="Proteomes" id="UP000019376"/>
    </source>
</evidence>